<dbReference type="InterPro" id="IPR011527">
    <property type="entry name" value="ABC1_TM_dom"/>
</dbReference>
<dbReference type="InterPro" id="IPR003439">
    <property type="entry name" value="ABC_transporter-like_ATP-bd"/>
</dbReference>
<dbReference type="InterPro" id="IPR027417">
    <property type="entry name" value="P-loop_NTPase"/>
</dbReference>
<dbReference type="CDD" id="cd18579">
    <property type="entry name" value="ABC_6TM_ABCC_D1"/>
    <property type="match status" value="1"/>
</dbReference>
<protein>
    <submittedName>
        <fullName evidence="14 15">Multidrug resistance-associated protein 4-like</fullName>
    </submittedName>
</protein>
<dbReference type="InterPro" id="IPR003593">
    <property type="entry name" value="AAA+_ATPase"/>
</dbReference>
<evidence type="ECO:0000256" key="6">
    <source>
        <dbReference type="ARBA" id="ARBA00022840"/>
    </source>
</evidence>
<keyword evidence="8 10" id="KW-0472">Membrane</keyword>
<dbReference type="RefSeq" id="XP_030759737.1">
    <property type="nucleotide sequence ID" value="XM_030903877.1"/>
</dbReference>
<dbReference type="PANTHER" id="PTHR24223">
    <property type="entry name" value="ATP-BINDING CASSETTE SUB-FAMILY C"/>
    <property type="match status" value="1"/>
</dbReference>
<accession>A0A6J2Y833</accession>
<evidence type="ECO:0000259" key="11">
    <source>
        <dbReference type="PROSITE" id="PS50893"/>
    </source>
</evidence>
<reference evidence="14 15" key="1">
    <citation type="submission" date="2025-04" db="UniProtKB">
        <authorList>
            <consortium name="RefSeq"/>
        </authorList>
    </citation>
    <scope>IDENTIFICATION</scope>
    <source>
        <tissue evidence="14 15">Gonads</tissue>
    </source>
</reference>
<evidence type="ECO:0000256" key="9">
    <source>
        <dbReference type="SAM" id="MobiDB-lite"/>
    </source>
</evidence>
<feature type="domain" description="ABC transporter" evidence="11">
    <location>
        <begin position="411"/>
        <end position="634"/>
    </location>
</feature>
<dbReference type="InterPro" id="IPR017871">
    <property type="entry name" value="ABC_transporter-like_CS"/>
</dbReference>
<sequence length="1332" mass="149624">MDFTKENVNPNPRDKATPFGLIFFTYTIGMFKKGYSKTFEVDDLYNPIKSDRSMILGDRLERAWNKIYEKSVQKNRKPSLFISTYHRILPEYTMLAIIMILMNVFSLLEPLMLGNLLNYFRNDSDITKDQAFIYAGAIVICIFATTLLNNQYIMGAFHDGMKVRAAACALIYRKSLRLSKTALGETASGKIVNLLSNDVSRFDLVSIFIHHMWASPIITFIVTYFLWAEAGWAGLIGIATVFVVVPIQGYTGKLSAVYRKATALKTDERVRLMDEILSGIQVIKMYAWEKPFAKLIKFARKAELKIITKSSYVRGLYMTFNLFTTRVALFSTLITLALTDKPITASAAFVLMSYLNLVSHTMSQMFVRGISEMAELIVAIHRLEEFMLNDEFDAQKPLSMSDNNEEDKYIVKLQDLTVKWNARLSDTALDNINLSVRKGMLVGIIGPVGSGKSSLLQTILGELELVSGKINLNGTISYASQEPWVFAATVRQNILFGADYDKKRYSDVVKACALEKDFDQFSNGDLTIVGDRGASLSGGQKARINLARAIYREADIYLLDDPLSAVDIHVSKHLYDLCINGYLCDKTRILVTHQVHHLKDADHIIIFNNGKIENEGSFKELSESDNLYAKLLTSEPEISEEEKQKLTEYARADRKMSVKSIKSLASALSELSIPEAILAEQDEDDDEKEDEPEIKMKDLQEESSKGKVHGSLLLKYFFAGGNCCFVFTVIALYLLAQGAAMGVDYFVSFWVKVEELKTTNLNLTATGNNVNNITSDVEISPLNVFDALHWERDTFIYIYGGLVLALFFLALSRSMLFYKLTMICSQKLHDSIFSSVVRAPMRFFDTNTGGRILNRFSKDIGSVDELLPKAILDASQLILMALGSIVLITVVNPMFLIVVVVIGAISLVLRSIFLRTSKNIKRLEGIMRSPVFTHLNATLNGLTTIRAFGAQNILRDEFDKHQDSHTSAWFMYIAASSAFGFCMDLLCFIFITLITFSFLTFGEDIGLSGGEVGLAITQAISLSMMVQWGLRQSAEVANQLMSVERVLEYKQLPAEKEPVNPKNPPSSWPDKGEVIFEDMGLKYDEEGALVLKHLDLTIKPNEKVGIVGRTGAGKSSLISALFRLANVEGKIKIDEMNTQDIPLETLRSNISIIPQDPVLFSGTLRYNLDPFDQYNDDTLYKAIEDVELRDPANIINRLENRVMDRGANYSVGQRQLICLARAIIRNNKILMLDEATANVDPQTDALIQKTIRKKFADCTVLTVAHRLNTIMDSDKVLVMDSGTMVEFDHPHNLLQNPNSVFYNMVQESGRSMSEQLRKIAKESFLRQDSLLE</sequence>
<dbReference type="InterPro" id="IPR044746">
    <property type="entry name" value="ABCC_6TM_D1"/>
</dbReference>
<feature type="transmembrane region" description="Helical" evidence="10">
    <location>
        <begin position="131"/>
        <end position="148"/>
    </location>
</feature>
<dbReference type="Pfam" id="PF00664">
    <property type="entry name" value="ABC_membrane"/>
    <property type="match status" value="2"/>
</dbReference>
<dbReference type="GO" id="GO:0016020">
    <property type="term" value="C:membrane"/>
    <property type="evidence" value="ECO:0007669"/>
    <property type="project" value="UniProtKB-SubCell"/>
</dbReference>
<dbReference type="GO" id="GO:0140359">
    <property type="term" value="F:ABC-type transporter activity"/>
    <property type="evidence" value="ECO:0007669"/>
    <property type="project" value="InterPro"/>
</dbReference>
<evidence type="ECO:0000259" key="12">
    <source>
        <dbReference type="PROSITE" id="PS50929"/>
    </source>
</evidence>
<keyword evidence="13" id="KW-1185">Reference proteome</keyword>
<dbReference type="KEGG" id="soy:115885092"/>
<feature type="domain" description="ABC transporter" evidence="11">
    <location>
        <begin position="1074"/>
        <end position="1306"/>
    </location>
</feature>
<dbReference type="FunFam" id="1.20.1560.10:FF:000026">
    <property type="entry name" value="Multidrug resistance-associated protein lethal(2)03659"/>
    <property type="match status" value="1"/>
</dbReference>
<dbReference type="Gene3D" id="1.20.1560.10">
    <property type="entry name" value="ABC transporter type 1, transmembrane domain"/>
    <property type="match status" value="2"/>
</dbReference>
<evidence type="ECO:0000313" key="14">
    <source>
        <dbReference type="RefSeq" id="XP_030759736.1"/>
    </source>
</evidence>
<keyword evidence="3" id="KW-0813">Transport</keyword>
<dbReference type="PROSITE" id="PS50929">
    <property type="entry name" value="ABC_TM1F"/>
    <property type="match status" value="2"/>
</dbReference>
<evidence type="ECO:0000256" key="3">
    <source>
        <dbReference type="ARBA" id="ARBA00022448"/>
    </source>
</evidence>
<evidence type="ECO:0000313" key="13">
    <source>
        <dbReference type="Proteomes" id="UP000504635"/>
    </source>
</evidence>
<evidence type="ECO:0000256" key="4">
    <source>
        <dbReference type="ARBA" id="ARBA00022692"/>
    </source>
</evidence>
<dbReference type="PANTHER" id="PTHR24223:SF456">
    <property type="entry name" value="MULTIDRUG RESISTANCE-ASSOCIATED PROTEIN LETHAL(2)03659"/>
    <property type="match status" value="1"/>
</dbReference>
<evidence type="ECO:0000256" key="10">
    <source>
        <dbReference type="SAM" id="Phobius"/>
    </source>
</evidence>
<dbReference type="SUPFAM" id="SSF90123">
    <property type="entry name" value="ABC transporter transmembrane region"/>
    <property type="match status" value="2"/>
</dbReference>
<dbReference type="SMART" id="SM00382">
    <property type="entry name" value="AAA"/>
    <property type="match status" value="2"/>
</dbReference>
<dbReference type="OrthoDB" id="6500128at2759"/>
<dbReference type="GO" id="GO:0005524">
    <property type="term" value="F:ATP binding"/>
    <property type="evidence" value="ECO:0007669"/>
    <property type="project" value="UniProtKB-KW"/>
</dbReference>
<dbReference type="CDD" id="cd03250">
    <property type="entry name" value="ABCC_MRP_domain1"/>
    <property type="match status" value="1"/>
</dbReference>
<feature type="transmembrane region" description="Helical" evidence="10">
    <location>
        <begin position="894"/>
        <end position="913"/>
    </location>
</feature>
<name>A0A6J2Y833_SITOR</name>
<feature type="compositionally biased region" description="Acidic residues" evidence="9">
    <location>
        <begin position="680"/>
        <end position="692"/>
    </location>
</feature>
<dbReference type="Gene3D" id="3.40.50.300">
    <property type="entry name" value="P-loop containing nucleotide triphosphate hydrolases"/>
    <property type="match status" value="2"/>
</dbReference>
<comment type="similarity">
    <text evidence="2">Belongs to the ABC transporter superfamily. ABCC family. Conjugate transporter (TC 3.A.1.208) subfamily.</text>
</comment>
<organism evidence="13 15">
    <name type="scientific">Sitophilus oryzae</name>
    <name type="common">Rice weevil</name>
    <name type="synonym">Curculio oryzae</name>
    <dbReference type="NCBI Taxonomy" id="7048"/>
    <lineage>
        <taxon>Eukaryota</taxon>
        <taxon>Metazoa</taxon>
        <taxon>Ecdysozoa</taxon>
        <taxon>Arthropoda</taxon>
        <taxon>Hexapoda</taxon>
        <taxon>Insecta</taxon>
        <taxon>Pterygota</taxon>
        <taxon>Neoptera</taxon>
        <taxon>Endopterygota</taxon>
        <taxon>Coleoptera</taxon>
        <taxon>Polyphaga</taxon>
        <taxon>Cucujiformia</taxon>
        <taxon>Curculionidae</taxon>
        <taxon>Dryophthorinae</taxon>
        <taxon>Sitophilus</taxon>
    </lineage>
</organism>
<keyword evidence="5" id="KW-0547">Nucleotide-binding</keyword>
<evidence type="ECO:0000256" key="7">
    <source>
        <dbReference type="ARBA" id="ARBA00022989"/>
    </source>
</evidence>
<proteinExistence type="inferred from homology"/>
<evidence type="ECO:0000256" key="2">
    <source>
        <dbReference type="ARBA" id="ARBA00009726"/>
    </source>
</evidence>
<dbReference type="FunFam" id="1.20.1560.10:FF:000014">
    <property type="entry name" value="Multidrug resistance-associated protein member 4"/>
    <property type="match status" value="1"/>
</dbReference>
<comment type="subcellular location">
    <subcellularLocation>
        <location evidence="1">Membrane</location>
        <topology evidence="1">Multi-pass membrane protein</topology>
    </subcellularLocation>
</comment>
<feature type="compositionally biased region" description="Basic and acidic residues" evidence="9">
    <location>
        <begin position="693"/>
        <end position="702"/>
    </location>
</feature>
<dbReference type="SUPFAM" id="SSF52540">
    <property type="entry name" value="P-loop containing nucleoside triphosphate hydrolases"/>
    <property type="match status" value="2"/>
</dbReference>
<feature type="transmembrane region" description="Helical" evidence="10">
    <location>
        <begin position="796"/>
        <end position="818"/>
    </location>
</feature>
<feature type="domain" description="ABC transmembrane type-1" evidence="12">
    <location>
        <begin position="95"/>
        <end position="366"/>
    </location>
</feature>
<dbReference type="Pfam" id="PF00005">
    <property type="entry name" value="ABC_tran"/>
    <property type="match status" value="2"/>
</dbReference>
<dbReference type="CDD" id="cd03244">
    <property type="entry name" value="ABCC_MRP_domain2"/>
    <property type="match status" value="1"/>
</dbReference>
<dbReference type="GeneID" id="115885092"/>
<gene>
    <name evidence="14 15" type="primary">LOC115885092</name>
</gene>
<evidence type="ECO:0000313" key="15">
    <source>
        <dbReference type="RefSeq" id="XP_030759737.1"/>
    </source>
</evidence>
<dbReference type="FunFam" id="3.40.50.300:FF:000163">
    <property type="entry name" value="Multidrug resistance-associated protein member 4"/>
    <property type="match status" value="1"/>
</dbReference>
<dbReference type="GO" id="GO:0016887">
    <property type="term" value="F:ATP hydrolysis activity"/>
    <property type="evidence" value="ECO:0007669"/>
    <property type="project" value="InterPro"/>
</dbReference>
<feature type="transmembrane region" description="Helical" evidence="10">
    <location>
        <begin position="315"/>
        <end position="337"/>
    </location>
</feature>
<feature type="transmembrane region" description="Helical" evidence="10">
    <location>
        <begin position="343"/>
        <end position="363"/>
    </location>
</feature>
<feature type="transmembrane region" description="Helical" evidence="10">
    <location>
        <begin position="870"/>
        <end position="888"/>
    </location>
</feature>
<dbReference type="PROSITE" id="PS50893">
    <property type="entry name" value="ABC_TRANSPORTER_2"/>
    <property type="match status" value="2"/>
</dbReference>
<keyword evidence="7 10" id="KW-1133">Transmembrane helix</keyword>
<dbReference type="FunFam" id="3.40.50.300:FF:000482">
    <property type="entry name" value="Multidrug resistance-associated protein member 4"/>
    <property type="match status" value="1"/>
</dbReference>
<keyword evidence="4 10" id="KW-0812">Transmembrane</keyword>
<feature type="transmembrane region" description="Helical" evidence="10">
    <location>
        <begin position="969"/>
        <end position="1000"/>
    </location>
</feature>
<dbReference type="InterPro" id="IPR036640">
    <property type="entry name" value="ABC1_TM_sf"/>
</dbReference>
<evidence type="ECO:0000256" key="1">
    <source>
        <dbReference type="ARBA" id="ARBA00004141"/>
    </source>
</evidence>
<evidence type="ECO:0000256" key="5">
    <source>
        <dbReference type="ARBA" id="ARBA00022741"/>
    </source>
</evidence>
<feature type="transmembrane region" description="Helical" evidence="10">
    <location>
        <begin position="92"/>
        <end position="111"/>
    </location>
</feature>
<feature type="transmembrane region" description="Helical" evidence="10">
    <location>
        <begin position="204"/>
        <end position="226"/>
    </location>
</feature>
<dbReference type="RefSeq" id="XP_030759736.1">
    <property type="nucleotide sequence ID" value="XM_030903876.1"/>
</dbReference>
<evidence type="ECO:0000256" key="8">
    <source>
        <dbReference type="ARBA" id="ARBA00023136"/>
    </source>
</evidence>
<keyword evidence="6" id="KW-0067">ATP-binding</keyword>
<feature type="transmembrane region" description="Helical" evidence="10">
    <location>
        <begin position="713"/>
        <end position="736"/>
    </location>
</feature>
<dbReference type="InterPro" id="IPR050173">
    <property type="entry name" value="ABC_transporter_C-like"/>
</dbReference>
<feature type="transmembrane region" description="Helical" evidence="10">
    <location>
        <begin position="232"/>
        <end position="250"/>
    </location>
</feature>
<feature type="domain" description="ABC transmembrane type-1" evidence="12">
    <location>
        <begin position="727"/>
        <end position="1042"/>
    </location>
</feature>
<feature type="region of interest" description="Disordered" evidence="9">
    <location>
        <begin position="679"/>
        <end position="702"/>
    </location>
</feature>
<dbReference type="PROSITE" id="PS00211">
    <property type="entry name" value="ABC_TRANSPORTER_1"/>
    <property type="match status" value="2"/>
</dbReference>
<dbReference type="Proteomes" id="UP000504635">
    <property type="component" value="Unplaced"/>
</dbReference>